<evidence type="ECO:0000313" key="3">
    <source>
        <dbReference type="EMBL" id="SUP44988.1"/>
    </source>
</evidence>
<dbReference type="Proteomes" id="UP000255367">
    <property type="component" value="Unassembled WGS sequence"/>
</dbReference>
<dbReference type="OrthoDB" id="1629604at2"/>
<protein>
    <recommendedName>
        <fullName evidence="5">DUF4231 domain-containing protein</fullName>
    </recommendedName>
</protein>
<keyword evidence="2" id="KW-0472">Membrane</keyword>
<keyword evidence="2" id="KW-1133">Transmembrane helix</keyword>
<name>A0A380NN94_9FIRM</name>
<reference evidence="3 4" key="1">
    <citation type="submission" date="2018-06" db="EMBL/GenBank/DDBJ databases">
        <authorList>
            <consortium name="Pathogen Informatics"/>
            <person name="Doyle S."/>
        </authorList>
    </citation>
    <scope>NUCLEOTIDE SEQUENCE [LARGE SCALE GENOMIC DNA]</scope>
    <source>
        <strain evidence="3 4">NCTC12020</strain>
    </source>
</reference>
<evidence type="ECO:0000313" key="4">
    <source>
        <dbReference type="Proteomes" id="UP000255367"/>
    </source>
</evidence>
<dbReference type="RefSeq" id="WP_115311000.1">
    <property type="nucleotide sequence ID" value="NZ_UHIO01000001.1"/>
</dbReference>
<keyword evidence="1" id="KW-0175">Coiled coil</keyword>
<keyword evidence="4" id="KW-1185">Reference proteome</keyword>
<proteinExistence type="predicted"/>
<evidence type="ECO:0000256" key="1">
    <source>
        <dbReference type="SAM" id="Coils"/>
    </source>
</evidence>
<feature type="coiled-coil region" evidence="1">
    <location>
        <begin position="87"/>
        <end position="114"/>
    </location>
</feature>
<feature type="transmembrane region" description="Helical" evidence="2">
    <location>
        <begin position="67"/>
        <end position="87"/>
    </location>
</feature>
<gene>
    <name evidence="3" type="ORF">NCTC12020_01939</name>
</gene>
<keyword evidence="2" id="KW-0812">Transmembrane</keyword>
<sequence length="132" mass="14892">MDKTALTHKRDDLIEQRARCVKEWQTLAKQPEHPSTTSMLSAFVLIGAATILSFITDTPNIYDPQFLIAVILMLVGVAVFFNSKVTVDNRRKKIDKLQGLVAEINEELKDVSKELGVPFPKIKLPKSRKSKK</sequence>
<dbReference type="AlphaFoldDB" id="A0A380NN94"/>
<accession>A0A380NN94</accession>
<organism evidence="3 4">
    <name type="scientific">Veillonella criceti</name>
    <dbReference type="NCBI Taxonomy" id="103891"/>
    <lineage>
        <taxon>Bacteria</taxon>
        <taxon>Bacillati</taxon>
        <taxon>Bacillota</taxon>
        <taxon>Negativicutes</taxon>
        <taxon>Veillonellales</taxon>
        <taxon>Veillonellaceae</taxon>
        <taxon>Veillonella</taxon>
    </lineage>
</organism>
<evidence type="ECO:0000256" key="2">
    <source>
        <dbReference type="SAM" id="Phobius"/>
    </source>
</evidence>
<dbReference type="EMBL" id="UHIO01000001">
    <property type="protein sequence ID" value="SUP44988.1"/>
    <property type="molecule type" value="Genomic_DNA"/>
</dbReference>
<evidence type="ECO:0008006" key="5">
    <source>
        <dbReference type="Google" id="ProtNLM"/>
    </source>
</evidence>
<feature type="transmembrane region" description="Helical" evidence="2">
    <location>
        <begin position="37"/>
        <end position="55"/>
    </location>
</feature>